<protein>
    <submittedName>
        <fullName evidence="2">Uncharacterized protein LOC106797893</fullName>
    </submittedName>
</protein>
<evidence type="ECO:0000313" key="2">
    <source>
        <dbReference type="EMBL" id="MBX47488.1"/>
    </source>
</evidence>
<dbReference type="EMBL" id="GGEC01067004">
    <property type="protein sequence ID" value="MBX47488.1"/>
    <property type="molecule type" value="Transcribed_RNA"/>
</dbReference>
<sequence length="71" mass="8170">MVFLHSNCCCIVLIINDTPLPPFLATPSSLEDIVLILHKMVRRPHKTLTYVFCSKMVSHTFVFTLFRAFSQ</sequence>
<keyword evidence="1" id="KW-0812">Transmembrane</keyword>
<proteinExistence type="predicted"/>
<reference evidence="2" key="1">
    <citation type="submission" date="2018-02" db="EMBL/GenBank/DDBJ databases">
        <title>Rhizophora mucronata_Transcriptome.</title>
        <authorList>
            <person name="Meera S.P."/>
            <person name="Sreeshan A."/>
            <person name="Augustine A."/>
        </authorList>
    </citation>
    <scope>NUCLEOTIDE SEQUENCE</scope>
    <source>
        <tissue evidence="2">Leaf</tissue>
    </source>
</reference>
<name>A0A2P2NY94_RHIMU</name>
<keyword evidence="1" id="KW-0472">Membrane</keyword>
<feature type="transmembrane region" description="Helical" evidence="1">
    <location>
        <begin position="48"/>
        <end position="69"/>
    </location>
</feature>
<accession>A0A2P2NY94</accession>
<keyword evidence="1" id="KW-1133">Transmembrane helix</keyword>
<dbReference type="AlphaFoldDB" id="A0A2P2NY94"/>
<evidence type="ECO:0000256" key="1">
    <source>
        <dbReference type="SAM" id="Phobius"/>
    </source>
</evidence>
<organism evidence="2">
    <name type="scientific">Rhizophora mucronata</name>
    <name type="common">Asiatic mangrove</name>
    <dbReference type="NCBI Taxonomy" id="61149"/>
    <lineage>
        <taxon>Eukaryota</taxon>
        <taxon>Viridiplantae</taxon>
        <taxon>Streptophyta</taxon>
        <taxon>Embryophyta</taxon>
        <taxon>Tracheophyta</taxon>
        <taxon>Spermatophyta</taxon>
        <taxon>Magnoliopsida</taxon>
        <taxon>eudicotyledons</taxon>
        <taxon>Gunneridae</taxon>
        <taxon>Pentapetalae</taxon>
        <taxon>rosids</taxon>
        <taxon>fabids</taxon>
        <taxon>Malpighiales</taxon>
        <taxon>Rhizophoraceae</taxon>
        <taxon>Rhizophora</taxon>
    </lineage>
</organism>